<keyword evidence="9" id="KW-1185">Reference proteome</keyword>
<feature type="compositionally biased region" description="Low complexity" evidence="5">
    <location>
        <begin position="28"/>
        <end position="43"/>
    </location>
</feature>
<evidence type="ECO:0000259" key="7">
    <source>
        <dbReference type="Pfam" id="PF02656"/>
    </source>
</evidence>
<evidence type="ECO:0000313" key="8">
    <source>
        <dbReference type="EMBL" id="KAL2818077.1"/>
    </source>
</evidence>
<reference evidence="8 9" key="1">
    <citation type="submission" date="2024-07" db="EMBL/GenBank/DDBJ databases">
        <title>Section-level genome sequencing and comparative genomics of Aspergillus sections Usti and Cavernicolus.</title>
        <authorList>
            <consortium name="Lawrence Berkeley National Laboratory"/>
            <person name="Nybo J.L."/>
            <person name="Vesth T.C."/>
            <person name="Theobald S."/>
            <person name="Frisvad J.C."/>
            <person name="Larsen T.O."/>
            <person name="Kjaerboelling I."/>
            <person name="Rothschild-Mancinelli K."/>
            <person name="Lyhne E.K."/>
            <person name="Kogle M.E."/>
            <person name="Barry K."/>
            <person name="Clum A."/>
            <person name="Na H."/>
            <person name="Ledsgaard L."/>
            <person name="Lin J."/>
            <person name="Lipzen A."/>
            <person name="Kuo A."/>
            <person name="Riley R."/>
            <person name="Mondo S."/>
            <person name="Labutti K."/>
            <person name="Haridas S."/>
            <person name="Pangalinan J."/>
            <person name="Salamov A.A."/>
            <person name="Simmons B.A."/>
            <person name="Magnuson J.K."/>
            <person name="Chen J."/>
            <person name="Drula E."/>
            <person name="Henrissat B."/>
            <person name="Wiebenga A."/>
            <person name="Lubbers R.J."/>
            <person name="Gomes A.C."/>
            <person name="Makela M.R."/>
            <person name="Stajich J."/>
            <person name="Grigoriev I.V."/>
            <person name="Mortensen U.H."/>
            <person name="De Vries R.P."/>
            <person name="Baker S.E."/>
            <person name="Andersen M.R."/>
        </authorList>
    </citation>
    <scope>NUCLEOTIDE SEQUENCE [LARGE SCALE GENOMIC DNA]</scope>
    <source>
        <strain evidence="8 9">CBS 588.65</strain>
    </source>
</reference>
<gene>
    <name evidence="8" type="ORF">BJX63DRAFT_83277</name>
</gene>
<dbReference type="PANTHER" id="PTHR34187:SF1">
    <property type="entry name" value="DUF202 DOMAIN-CONTAINING PROTEIN"/>
    <property type="match status" value="1"/>
</dbReference>
<evidence type="ECO:0000256" key="3">
    <source>
        <dbReference type="ARBA" id="ARBA00022989"/>
    </source>
</evidence>
<dbReference type="Pfam" id="PF02656">
    <property type="entry name" value="DUF202"/>
    <property type="match status" value="1"/>
</dbReference>
<evidence type="ECO:0000256" key="2">
    <source>
        <dbReference type="ARBA" id="ARBA00022692"/>
    </source>
</evidence>
<feature type="transmembrane region" description="Helical" evidence="6">
    <location>
        <begin position="173"/>
        <end position="193"/>
    </location>
</feature>
<dbReference type="PROSITE" id="PS00018">
    <property type="entry name" value="EF_HAND_1"/>
    <property type="match status" value="1"/>
</dbReference>
<organism evidence="8 9">
    <name type="scientific">Aspergillus granulosus</name>
    <dbReference type="NCBI Taxonomy" id="176169"/>
    <lineage>
        <taxon>Eukaryota</taxon>
        <taxon>Fungi</taxon>
        <taxon>Dikarya</taxon>
        <taxon>Ascomycota</taxon>
        <taxon>Pezizomycotina</taxon>
        <taxon>Eurotiomycetes</taxon>
        <taxon>Eurotiomycetidae</taxon>
        <taxon>Eurotiales</taxon>
        <taxon>Aspergillaceae</taxon>
        <taxon>Aspergillus</taxon>
        <taxon>Aspergillus subgen. Nidulantes</taxon>
    </lineage>
</organism>
<accession>A0ABR4HRG6</accession>
<name>A0ABR4HRG6_9EURO</name>
<sequence>MVEAQSQAYLDPDGDPHRKPHPVGTAQSRPESSLSTSTGSCHSFSRDNSDDLDPDNLELHEIETQHDDDSTGSISSGEYRITTRRTVSQTSQSSRQRREGVLGSLQRFWTKNVVLTVPQKKNRDYFALERTFLAYIRTSVVLAMQGVLIAQLFRLQSAISAKGLGYHEVGVPLSVTCHGAAIVTAILGALRFWKQQSAIALGTVYAGGWELNCIGFLTTVVSVCQLPGRSLADRRQITVVTLILSVLVAVTIS</sequence>
<comment type="caution">
    <text evidence="8">The sequence shown here is derived from an EMBL/GenBank/DDBJ whole genome shotgun (WGS) entry which is preliminary data.</text>
</comment>
<dbReference type="EMBL" id="JBFXLT010000015">
    <property type="protein sequence ID" value="KAL2818077.1"/>
    <property type="molecule type" value="Genomic_DNA"/>
</dbReference>
<keyword evidence="2 6" id="KW-0812">Transmembrane</keyword>
<keyword evidence="3 6" id="KW-1133">Transmembrane helix</keyword>
<feature type="transmembrane region" description="Helical" evidence="6">
    <location>
        <begin position="132"/>
        <end position="153"/>
    </location>
</feature>
<comment type="subcellular location">
    <subcellularLocation>
        <location evidence="1">Endomembrane system</location>
        <topology evidence="1">Multi-pass membrane protein</topology>
    </subcellularLocation>
</comment>
<evidence type="ECO:0000256" key="6">
    <source>
        <dbReference type="SAM" id="Phobius"/>
    </source>
</evidence>
<evidence type="ECO:0000256" key="4">
    <source>
        <dbReference type="ARBA" id="ARBA00023136"/>
    </source>
</evidence>
<feature type="compositionally biased region" description="Low complexity" evidence="5">
    <location>
        <begin position="84"/>
        <end position="94"/>
    </location>
</feature>
<proteinExistence type="predicted"/>
<feature type="domain" description="DUF202" evidence="7">
    <location>
        <begin position="123"/>
        <end position="197"/>
    </location>
</feature>
<dbReference type="PANTHER" id="PTHR34187">
    <property type="entry name" value="FGR18P"/>
    <property type="match status" value="1"/>
</dbReference>
<dbReference type="InterPro" id="IPR052053">
    <property type="entry name" value="IM_YidH-like"/>
</dbReference>
<evidence type="ECO:0000313" key="9">
    <source>
        <dbReference type="Proteomes" id="UP001610334"/>
    </source>
</evidence>
<evidence type="ECO:0000256" key="1">
    <source>
        <dbReference type="ARBA" id="ARBA00004127"/>
    </source>
</evidence>
<keyword evidence="4 6" id="KW-0472">Membrane</keyword>
<feature type="transmembrane region" description="Helical" evidence="6">
    <location>
        <begin position="236"/>
        <end position="252"/>
    </location>
</feature>
<dbReference type="Proteomes" id="UP001610334">
    <property type="component" value="Unassembled WGS sequence"/>
</dbReference>
<feature type="compositionally biased region" description="Basic and acidic residues" evidence="5">
    <location>
        <begin position="57"/>
        <end position="69"/>
    </location>
</feature>
<dbReference type="InterPro" id="IPR003807">
    <property type="entry name" value="DUF202"/>
</dbReference>
<protein>
    <recommendedName>
        <fullName evidence="7">DUF202 domain-containing protein</fullName>
    </recommendedName>
</protein>
<feature type="region of interest" description="Disordered" evidence="5">
    <location>
        <begin position="1"/>
        <end position="98"/>
    </location>
</feature>
<dbReference type="InterPro" id="IPR018247">
    <property type="entry name" value="EF_Hand_1_Ca_BS"/>
</dbReference>
<evidence type="ECO:0000256" key="5">
    <source>
        <dbReference type="SAM" id="MobiDB-lite"/>
    </source>
</evidence>